<feature type="region of interest" description="Disordered" evidence="7">
    <location>
        <begin position="339"/>
        <end position="369"/>
    </location>
</feature>
<dbReference type="Pfam" id="PF01391">
    <property type="entry name" value="Collagen"/>
    <property type="match status" value="6"/>
</dbReference>
<dbReference type="InterPro" id="IPR000885">
    <property type="entry name" value="Fib_collagen_C"/>
</dbReference>
<dbReference type="SMART" id="SM00210">
    <property type="entry name" value="TSPN"/>
    <property type="match status" value="1"/>
</dbReference>
<dbReference type="GeneTree" id="ENSGT00940000154535"/>
<feature type="domain" description="Fibrillar collagen NC1" evidence="8">
    <location>
        <begin position="1144"/>
        <end position="1372"/>
    </location>
</feature>
<feature type="compositionally biased region" description="Low complexity" evidence="7">
    <location>
        <begin position="708"/>
        <end position="727"/>
    </location>
</feature>
<dbReference type="GO" id="GO:0005576">
    <property type="term" value="C:extracellular region"/>
    <property type="evidence" value="ECO:0007669"/>
    <property type="project" value="UniProtKB-SubCell"/>
</dbReference>
<sequence length="1373" mass="141365">FLLPDINMHWKKKTCLLVGTDVLTHEVKNVCENDYVFSFCSCPADPIDVLQVLELSQDMEGVSLEAGLCTSRTGFEEPDLAYKIDKKIQLSAPTRQLFPDSTIFPENFSVMTTVRAKMGSQFFLLSVYDGQGEQQLGLEVGRSPVFLYQDQHGQPTPKMYPVFKEIDLADGKWHRIAFSVQDKTVTLYLDCEQKETVDLLRGDNARVSTEGVTVFGTRLLDKDVFEGDIQQLLILEDPQAAAKYCVNYIPDCDSALPYNRKSMFLQEVSTPPTGADAYEKIKMYVLHRFFRQRMEYSFRSPSLVADTKVQFSQFTSNTILFHDVLQGLFVLSMFPPQGLTGPAGPTGPPGPRGDTGESGPPGLPGIAGVDGIPGPPGTLLMLPFQYGGDSQKGPVVSPMEAQAQAILQQTKVHGVPGPTGLKGDIGESGLPVRPDTIFPSQLYISFCPPGPHGLQGPAGTNGKPGKRGRMGADGGRGAPGETGSKVKSAFQLIISERHQLFLFQQSIQIPNAYLDINGFPGSKGDMGIKGDRGDNGAAGARGEDGPEGPKGQTGPLGDSGALGTAGEKVHLKKKKCLECEIRKGPPGKDGLPGHPGQRGEPGFQGKNGPPGPSGVVGPQGKSGETGPTGDRGHPGSPGPPGEHGLPGSAGKEGAKGDPGPSGASGKSGPAGLQGFRGSRGTPGVMGSAGLKGGEGLPGVAGPIGSTGERGPAGPAGAIGQPGRAGATGPPGPMGEKGEPGEKGPVGPAGNDGEVGPVGLPGATGSSGPPGEDGDKVGSAGPIGVQGPVGQTGLPGADGEPGPRGQQGMHGAKGDEGHRGFKGASGPTGLQGMPGLPGEKGESGHVGSMVNILLLSPQGPPGQHGPRGPQGSIGGEGEDGEAGNPGSVGEPGVAGAKGDFGEKGDSGLSGAAGPPGPRGTPGEDGPKGNLGPVGSPGNSGPAGEPGVNGVDGGPGSKGDNGASGNGGPPGASGEPGPSGPPGRRGPIGAAGKEGKQGMKGAKGTTGTQGPVGKTGPVGPQGQPGRSGPEGLRGIPGSAVSRQFKKLFQSLGNNTDELCLVLQGHGGLIGLIGPPGEPGEKGDRGLPGIQGTQGHKGDEGTPGTPGPTGPLGPPGLSVKGRRKRRRHPAQVGGAGDQPLEDAEGMEEVFATLSSMKTDVEVMRRPLGSFESPARTCKELMMVQPHYKDGDYWIDPNQGCHRDSIKVHCNFTADGETCLYPDKRIENVKLAAWNKEKPGSWYSQFRKGKQFSYSDRDGNPVHVVQLTFLKLLSATAKQSFTYTCQNSAGWFDSTSRSYQRALRFRGSNDEELTQAKNPFINAVHDGCQFRKGQERTELQIDSPSAEFLPLIDVAAADFGNGNQKFGFQVGRVCFNG</sequence>
<feature type="compositionally biased region" description="Basic residues" evidence="7">
    <location>
        <begin position="1117"/>
        <end position="1126"/>
    </location>
</feature>
<feature type="region of interest" description="Disordered" evidence="7">
    <location>
        <begin position="1069"/>
        <end position="1140"/>
    </location>
</feature>
<evidence type="ECO:0000256" key="6">
    <source>
        <dbReference type="ARBA" id="ARBA00023119"/>
    </source>
</evidence>
<proteinExistence type="predicted"/>
<reference evidence="9 10" key="1">
    <citation type="journal article" date="2021" name="G3 (Bethesda)">
        <title>Improved contiguity of the threespine stickleback genome using long-read sequencing.</title>
        <authorList>
            <person name="Nath S."/>
            <person name="Shaw D.E."/>
            <person name="White M.A."/>
        </authorList>
    </citation>
    <scope>NUCLEOTIDE SEQUENCE [LARGE SCALE GENOMIC DNA]</scope>
    <source>
        <strain evidence="9 10">Lake Benthic</strain>
    </source>
</reference>
<dbReference type="FunFam" id="2.60.120.1000:FF:000002">
    <property type="entry name" value="Collagen XI alpha 1 chain"/>
    <property type="match status" value="1"/>
</dbReference>
<evidence type="ECO:0000256" key="1">
    <source>
        <dbReference type="ARBA" id="ARBA00004613"/>
    </source>
</evidence>
<feature type="region of interest" description="Disordered" evidence="7">
    <location>
        <begin position="581"/>
        <end position="1035"/>
    </location>
</feature>
<reference evidence="9" key="3">
    <citation type="submission" date="2025-09" db="UniProtKB">
        <authorList>
            <consortium name="Ensembl"/>
        </authorList>
    </citation>
    <scope>IDENTIFICATION</scope>
</reference>
<dbReference type="Proteomes" id="UP000007635">
    <property type="component" value="Chromosome XI"/>
</dbReference>
<feature type="region of interest" description="Disordered" evidence="7">
    <location>
        <begin position="525"/>
        <end position="569"/>
    </location>
</feature>
<dbReference type="Gene3D" id="2.60.120.1000">
    <property type="match status" value="1"/>
</dbReference>
<evidence type="ECO:0000313" key="9">
    <source>
        <dbReference type="Ensembl" id="ENSGACP00000046321.1"/>
    </source>
</evidence>
<keyword evidence="3" id="KW-0272">Extracellular matrix</keyword>
<evidence type="ECO:0000259" key="8">
    <source>
        <dbReference type="PROSITE" id="PS51461"/>
    </source>
</evidence>
<protein>
    <submittedName>
        <fullName evidence="9">Collagen, type V, alpha 3a</fullName>
    </submittedName>
</protein>
<feature type="compositionally biased region" description="Gly residues" evidence="7">
    <location>
        <begin position="471"/>
        <end position="480"/>
    </location>
</feature>
<feature type="compositionally biased region" description="Pro residues" evidence="7">
    <location>
        <begin position="1102"/>
        <end position="1111"/>
    </location>
</feature>
<dbReference type="PANTHER" id="PTHR37456">
    <property type="entry name" value="SI:CH211-266K2.1"/>
    <property type="match status" value="1"/>
</dbReference>
<dbReference type="Pfam" id="PF02210">
    <property type="entry name" value="Laminin_G_2"/>
    <property type="match status" value="1"/>
</dbReference>
<evidence type="ECO:0000256" key="4">
    <source>
        <dbReference type="ARBA" id="ARBA00022729"/>
    </source>
</evidence>
<keyword evidence="2" id="KW-0964">Secreted</keyword>
<dbReference type="Ensembl" id="ENSGACT00000069001.1">
    <property type="protein sequence ID" value="ENSGACP00000046321.1"/>
    <property type="gene ID" value="ENSGACG00000009896.2"/>
</dbReference>
<feature type="compositionally biased region" description="Gly residues" evidence="7">
    <location>
        <begin position="689"/>
        <end position="698"/>
    </location>
</feature>
<dbReference type="SUPFAM" id="SSF49899">
    <property type="entry name" value="Concanavalin A-like lectins/glucanases"/>
    <property type="match status" value="1"/>
</dbReference>
<dbReference type="GO" id="GO:0005201">
    <property type="term" value="F:extracellular matrix structural constituent"/>
    <property type="evidence" value="ECO:0007669"/>
    <property type="project" value="InterPro"/>
</dbReference>
<reference evidence="9" key="2">
    <citation type="submission" date="2025-08" db="UniProtKB">
        <authorList>
            <consortium name="Ensembl"/>
        </authorList>
    </citation>
    <scope>IDENTIFICATION</scope>
</reference>
<evidence type="ECO:0000256" key="7">
    <source>
        <dbReference type="SAM" id="MobiDB-lite"/>
    </source>
</evidence>
<dbReference type="InterPro" id="IPR048287">
    <property type="entry name" value="TSPN-like_N"/>
</dbReference>
<feature type="compositionally biased region" description="Low complexity" evidence="7">
    <location>
        <begin position="613"/>
        <end position="622"/>
    </location>
</feature>
<name>A0AAQ4Q816_GASAC</name>
<feature type="region of interest" description="Disordered" evidence="7">
    <location>
        <begin position="453"/>
        <end position="483"/>
    </location>
</feature>
<organism evidence="9 10">
    <name type="scientific">Gasterosteus aculeatus aculeatus</name>
    <name type="common">three-spined stickleback</name>
    <dbReference type="NCBI Taxonomy" id="481459"/>
    <lineage>
        <taxon>Eukaryota</taxon>
        <taxon>Metazoa</taxon>
        <taxon>Chordata</taxon>
        <taxon>Craniata</taxon>
        <taxon>Vertebrata</taxon>
        <taxon>Euteleostomi</taxon>
        <taxon>Actinopterygii</taxon>
        <taxon>Neopterygii</taxon>
        <taxon>Teleostei</taxon>
        <taxon>Neoteleostei</taxon>
        <taxon>Acanthomorphata</taxon>
        <taxon>Eupercaria</taxon>
        <taxon>Perciformes</taxon>
        <taxon>Cottioidei</taxon>
        <taxon>Gasterosteales</taxon>
        <taxon>Gasterosteidae</taxon>
        <taxon>Gasterosteus</taxon>
    </lineage>
</organism>
<keyword evidence="5" id="KW-0677">Repeat</keyword>
<dbReference type="InterPro" id="IPR050938">
    <property type="entry name" value="Collagen_Structural_Proteins"/>
</dbReference>
<dbReference type="PANTHER" id="PTHR37456:SF6">
    <property type="entry name" value="COLLAGEN ALPHA-1(XXIII) CHAIN-LIKE ISOFORM X2"/>
    <property type="match status" value="1"/>
</dbReference>
<dbReference type="GO" id="GO:0005581">
    <property type="term" value="C:collagen trimer"/>
    <property type="evidence" value="ECO:0007669"/>
    <property type="project" value="UniProtKB-KW"/>
</dbReference>
<dbReference type="Pfam" id="PF01410">
    <property type="entry name" value="COLFI"/>
    <property type="match status" value="1"/>
</dbReference>
<comment type="subcellular location">
    <subcellularLocation>
        <location evidence="1">Secreted</location>
    </subcellularLocation>
</comment>
<dbReference type="SMART" id="SM00038">
    <property type="entry name" value="COLFI"/>
    <property type="match status" value="1"/>
</dbReference>
<dbReference type="Gene3D" id="2.60.120.200">
    <property type="match status" value="1"/>
</dbReference>
<accession>A0AAQ4Q816</accession>
<keyword evidence="6" id="KW-0176">Collagen</keyword>
<dbReference type="InterPro" id="IPR001791">
    <property type="entry name" value="Laminin_G"/>
</dbReference>
<dbReference type="InterPro" id="IPR013320">
    <property type="entry name" value="ConA-like_dom_sf"/>
</dbReference>
<dbReference type="PROSITE" id="PS51461">
    <property type="entry name" value="NC1_FIB"/>
    <property type="match status" value="1"/>
</dbReference>
<dbReference type="InterPro" id="IPR008160">
    <property type="entry name" value="Collagen"/>
</dbReference>
<evidence type="ECO:0000256" key="5">
    <source>
        <dbReference type="ARBA" id="ARBA00022737"/>
    </source>
</evidence>
<feature type="compositionally biased region" description="Low complexity" evidence="7">
    <location>
        <begin position="657"/>
        <end position="670"/>
    </location>
</feature>
<feature type="compositionally biased region" description="Gly residues" evidence="7">
    <location>
        <begin position="948"/>
        <end position="969"/>
    </location>
</feature>
<keyword evidence="10" id="KW-1185">Reference proteome</keyword>
<keyword evidence="4" id="KW-0732">Signal</keyword>
<evidence type="ECO:0000256" key="3">
    <source>
        <dbReference type="ARBA" id="ARBA00022530"/>
    </source>
</evidence>
<evidence type="ECO:0000313" key="10">
    <source>
        <dbReference type="Proteomes" id="UP000007635"/>
    </source>
</evidence>
<evidence type="ECO:0000256" key="2">
    <source>
        <dbReference type="ARBA" id="ARBA00022525"/>
    </source>
</evidence>